<gene>
    <name evidence="3" type="ORF">UT08_C0013G0004</name>
</gene>
<dbReference type="PANTHER" id="PTHR30349:SF94">
    <property type="entry name" value="INTEGRASE_RECOMBINASE HI_1414-RELATED"/>
    <property type="match status" value="1"/>
</dbReference>
<name>A0A0G0L1J4_9BACT</name>
<feature type="domain" description="Tyr recombinase" evidence="2">
    <location>
        <begin position="100"/>
        <end position="262"/>
    </location>
</feature>
<dbReference type="InterPro" id="IPR050090">
    <property type="entry name" value="Tyrosine_recombinase_XerCD"/>
</dbReference>
<sequence length="309" mass="36068">MKIVNVSWEQLQSFLLNDRKHSDKPSAVYAVKSRFKTLKTWFGDKEFNRDNFNLFIQHMRESGYSVSYRNNFIKLAKTLGIYLKTDEFRDYLYFRENRTFTGEVLTPDEIQRIAEAGPDPKYNALLLLMGTTGARIGEILSLVQEDVRGTPAFVIFRNTKNGSDRMVPISENLYKQLKNLGNGRVFSMKNSQWVNIELKRRAKSVGITKRVFCHQFRHSYITTMREQGVEIADIATIVGHQDPRNTMRYSHASLSYFTQVVRQHPLLKDERSWEESVKLLRKKVGQLFEASQVEMAENGQEFVLKVRNY</sequence>
<dbReference type="EMBL" id="LBVL01000013">
    <property type="protein sequence ID" value="KKQ84867.1"/>
    <property type="molecule type" value="Genomic_DNA"/>
</dbReference>
<comment type="caution">
    <text evidence="3">The sequence shown here is derived from an EMBL/GenBank/DDBJ whole genome shotgun (WGS) entry which is preliminary data.</text>
</comment>
<dbReference type="CDD" id="cd00796">
    <property type="entry name" value="INT_Rci_Hp1_C"/>
    <property type="match status" value="1"/>
</dbReference>
<keyword evidence="1" id="KW-0233">DNA recombination</keyword>
<dbReference type="AlphaFoldDB" id="A0A0G0L1J4"/>
<dbReference type="PANTHER" id="PTHR30349">
    <property type="entry name" value="PHAGE INTEGRASE-RELATED"/>
    <property type="match status" value="1"/>
</dbReference>
<dbReference type="Proteomes" id="UP000034081">
    <property type="component" value="Unassembled WGS sequence"/>
</dbReference>
<evidence type="ECO:0000259" key="2">
    <source>
        <dbReference type="PROSITE" id="PS51898"/>
    </source>
</evidence>
<dbReference type="GO" id="GO:0015074">
    <property type="term" value="P:DNA integration"/>
    <property type="evidence" value="ECO:0007669"/>
    <property type="project" value="InterPro"/>
</dbReference>
<reference evidence="3 4" key="1">
    <citation type="journal article" date="2015" name="Nature">
        <title>rRNA introns, odd ribosomes, and small enigmatic genomes across a large radiation of phyla.</title>
        <authorList>
            <person name="Brown C.T."/>
            <person name="Hug L.A."/>
            <person name="Thomas B.C."/>
            <person name="Sharon I."/>
            <person name="Castelle C.J."/>
            <person name="Singh A."/>
            <person name="Wilkins M.J."/>
            <person name="Williams K.H."/>
            <person name="Banfield J.F."/>
        </authorList>
    </citation>
    <scope>NUCLEOTIDE SEQUENCE [LARGE SCALE GENOMIC DNA]</scope>
</reference>
<evidence type="ECO:0000313" key="3">
    <source>
        <dbReference type="EMBL" id="KKQ84867.1"/>
    </source>
</evidence>
<dbReference type="InterPro" id="IPR002104">
    <property type="entry name" value="Integrase_catalytic"/>
</dbReference>
<organism evidence="3 4">
    <name type="scientific">Candidatus Woesebacteria bacterium GW2011_GWB1_38_8</name>
    <dbReference type="NCBI Taxonomy" id="1618570"/>
    <lineage>
        <taxon>Bacteria</taxon>
        <taxon>Candidatus Woeseibacteriota</taxon>
    </lineage>
</organism>
<proteinExistence type="predicted"/>
<dbReference type="STRING" id="1618570.UT08_C0013G0004"/>
<dbReference type="GO" id="GO:0003677">
    <property type="term" value="F:DNA binding"/>
    <property type="evidence" value="ECO:0007669"/>
    <property type="project" value="InterPro"/>
</dbReference>
<dbReference type="PROSITE" id="PS51898">
    <property type="entry name" value="TYR_RECOMBINASE"/>
    <property type="match status" value="1"/>
</dbReference>
<evidence type="ECO:0000256" key="1">
    <source>
        <dbReference type="ARBA" id="ARBA00023172"/>
    </source>
</evidence>
<dbReference type="InterPro" id="IPR011010">
    <property type="entry name" value="DNA_brk_join_enz"/>
</dbReference>
<evidence type="ECO:0000313" key="4">
    <source>
        <dbReference type="Proteomes" id="UP000034081"/>
    </source>
</evidence>
<dbReference type="GO" id="GO:0006310">
    <property type="term" value="P:DNA recombination"/>
    <property type="evidence" value="ECO:0007669"/>
    <property type="project" value="UniProtKB-KW"/>
</dbReference>
<dbReference type="Pfam" id="PF00589">
    <property type="entry name" value="Phage_integrase"/>
    <property type="match status" value="1"/>
</dbReference>
<accession>A0A0G0L1J4</accession>
<dbReference type="InterPro" id="IPR013762">
    <property type="entry name" value="Integrase-like_cat_sf"/>
</dbReference>
<dbReference type="SUPFAM" id="SSF56349">
    <property type="entry name" value="DNA breaking-rejoining enzymes"/>
    <property type="match status" value="1"/>
</dbReference>
<protein>
    <submittedName>
        <fullName evidence="3">Tyrosine type site-specific recombinase</fullName>
    </submittedName>
</protein>
<dbReference type="Gene3D" id="1.10.443.10">
    <property type="entry name" value="Intergrase catalytic core"/>
    <property type="match status" value="1"/>
</dbReference>